<dbReference type="AlphaFoldDB" id="A0A1J1HFT0"/>
<organism evidence="1 2">
    <name type="scientific">Clunio marinus</name>
    <dbReference type="NCBI Taxonomy" id="568069"/>
    <lineage>
        <taxon>Eukaryota</taxon>
        <taxon>Metazoa</taxon>
        <taxon>Ecdysozoa</taxon>
        <taxon>Arthropoda</taxon>
        <taxon>Hexapoda</taxon>
        <taxon>Insecta</taxon>
        <taxon>Pterygota</taxon>
        <taxon>Neoptera</taxon>
        <taxon>Endopterygota</taxon>
        <taxon>Diptera</taxon>
        <taxon>Nematocera</taxon>
        <taxon>Chironomoidea</taxon>
        <taxon>Chironomidae</taxon>
        <taxon>Clunio</taxon>
    </lineage>
</organism>
<sequence>MQRSVLTIKMRFEKYGLMTMTHSDHNGQTGSKLELELLLLIEIRDEIKIRMNKCLEIFYSLSGHIFKESLNEYHN</sequence>
<dbReference type="Proteomes" id="UP000183832">
    <property type="component" value="Unassembled WGS sequence"/>
</dbReference>
<gene>
    <name evidence="1" type="ORF">CLUMA_CG000434</name>
</gene>
<dbReference type="EMBL" id="CVRI01000001">
    <property type="protein sequence ID" value="CRK86268.1"/>
    <property type="molecule type" value="Genomic_DNA"/>
</dbReference>
<accession>A0A1J1HFT0</accession>
<reference evidence="1 2" key="1">
    <citation type="submission" date="2015-04" db="EMBL/GenBank/DDBJ databases">
        <authorList>
            <person name="Syromyatnikov M.Y."/>
            <person name="Popov V.N."/>
        </authorList>
    </citation>
    <scope>NUCLEOTIDE SEQUENCE [LARGE SCALE GENOMIC DNA]</scope>
</reference>
<protein>
    <submittedName>
        <fullName evidence="1">CLUMA_CG000434, isoform A</fullName>
    </submittedName>
</protein>
<keyword evidence="2" id="KW-1185">Reference proteome</keyword>
<proteinExistence type="predicted"/>
<evidence type="ECO:0000313" key="1">
    <source>
        <dbReference type="EMBL" id="CRK86268.1"/>
    </source>
</evidence>
<evidence type="ECO:0000313" key="2">
    <source>
        <dbReference type="Proteomes" id="UP000183832"/>
    </source>
</evidence>
<name>A0A1J1HFT0_9DIPT</name>